<dbReference type="OrthoDB" id="5590282at2759"/>
<evidence type="ECO:0000313" key="8">
    <source>
        <dbReference type="EMBL" id="KAA8906182.1"/>
    </source>
</evidence>
<feature type="compositionally biased region" description="Low complexity" evidence="6">
    <location>
        <begin position="273"/>
        <end position="287"/>
    </location>
</feature>
<keyword evidence="3 5" id="KW-0195">Cyclin</keyword>
<organism evidence="8 9">
    <name type="scientific">Trichomonascus ciferrii</name>
    <dbReference type="NCBI Taxonomy" id="44093"/>
    <lineage>
        <taxon>Eukaryota</taxon>
        <taxon>Fungi</taxon>
        <taxon>Dikarya</taxon>
        <taxon>Ascomycota</taxon>
        <taxon>Saccharomycotina</taxon>
        <taxon>Dipodascomycetes</taxon>
        <taxon>Dipodascales</taxon>
        <taxon>Trichomonascaceae</taxon>
        <taxon>Trichomonascus</taxon>
        <taxon>Trichomonascus ciferrii complex</taxon>
    </lineage>
</organism>
<dbReference type="VEuPathDB" id="FungiDB:TRICI_005175"/>
<dbReference type="SUPFAM" id="SSF47954">
    <property type="entry name" value="Cyclin-like"/>
    <property type="match status" value="2"/>
</dbReference>
<evidence type="ECO:0000256" key="6">
    <source>
        <dbReference type="SAM" id="MobiDB-lite"/>
    </source>
</evidence>
<dbReference type="InterPro" id="IPR036915">
    <property type="entry name" value="Cyclin-like_sf"/>
</dbReference>
<dbReference type="GO" id="GO:0044843">
    <property type="term" value="P:cell cycle G1/S phase transition"/>
    <property type="evidence" value="ECO:0007669"/>
    <property type="project" value="UniProtKB-ARBA"/>
</dbReference>
<dbReference type="Pfam" id="PF02984">
    <property type="entry name" value="Cyclin_C"/>
    <property type="match status" value="1"/>
</dbReference>
<dbReference type="GO" id="GO:0051301">
    <property type="term" value="P:cell division"/>
    <property type="evidence" value="ECO:0007669"/>
    <property type="project" value="UniProtKB-KW"/>
</dbReference>
<keyword evidence="2" id="KW-0132">Cell division</keyword>
<dbReference type="InterPro" id="IPR004367">
    <property type="entry name" value="Cyclin_C-dom"/>
</dbReference>
<gene>
    <name evidence="8" type="ORF">TRICI_005175</name>
</gene>
<dbReference type="Gene3D" id="1.10.472.10">
    <property type="entry name" value="Cyclin-like"/>
    <property type="match status" value="2"/>
</dbReference>
<dbReference type="Proteomes" id="UP000761534">
    <property type="component" value="Unassembled WGS sequence"/>
</dbReference>
<evidence type="ECO:0000256" key="4">
    <source>
        <dbReference type="ARBA" id="ARBA00023306"/>
    </source>
</evidence>
<keyword evidence="9" id="KW-1185">Reference proteome</keyword>
<comment type="caution">
    <text evidence="8">The sequence shown here is derived from an EMBL/GenBank/DDBJ whole genome shotgun (WGS) entry which is preliminary data.</text>
</comment>
<evidence type="ECO:0000256" key="2">
    <source>
        <dbReference type="ARBA" id="ARBA00022618"/>
    </source>
</evidence>
<proteinExistence type="inferred from homology"/>
<feature type="region of interest" description="Disordered" evidence="6">
    <location>
        <begin position="262"/>
        <end position="297"/>
    </location>
</feature>
<reference evidence="8" key="1">
    <citation type="journal article" date="2019" name="G3 (Bethesda)">
        <title>Genome Assemblies of Two Rare Opportunistic Yeast Pathogens: Diutina rugosa (syn. Candida rugosa) and Trichomonascus ciferrii (syn. Candida ciferrii).</title>
        <authorList>
            <person name="Mixao V."/>
            <person name="Saus E."/>
            <person name="Hansen A.P."/>
            <person name="Lass-Florl C."/>
            <person name="Gabaldon T."/>
        </authorList>
    </citation>
    <scope>NUCLEOTIDE SEQUENCE</scope>
    <source>
        <strain evidence="8">CBS 4856</strain>
    </source>
</reference>
<dbReference type="CDD" id="cd20559">
    <property type="entry name" value="CYCLIN_ScCLN_like"/>
    <property type="match status" value="1"/>
</dbReference>
<dbReference type="GO" id="GO:0016538">
    <property type="term" value="F:cyclin-dependent protein serine/threonine kinase regulator activity"/>
    <property type="evidence" value="ECO:0007669"/>
    <property type="project" value="UniProtKB-ARBA"/>
</dbReference>
<name>A0A642UUY0_9ASCO</name>
<dbReference type="AlphaFoldDB" id="A0A642UUY0"/>
<comment type="similarity">
    <text evidence="1 5">Belongs to the cyclin family.</text>
</comment>
<dbReference type="FunFam" id="1.10.472.10:FF:000010">
    <property type="entry name" value="G1/S-specific cyclin Cln1"/>
    <property type="match status" value="1"/>
</dbReference>
<evidence type="ECO:0000313" key="9">
    <source>
        <dbReference type="Proteomes" id="UP000761534"/>
    </source>
</evidence>
<accession>A0A642UUY0</accession>
<dbReference type="InterPro" id="IPR013763">
    <property type="entry name" value="Cyclin-like_dom"/>
</dbReference>
<dbReference type="SMART" id="SM00385">
    <property type="entry name" value="CYCLIN"/>
    <property type="match status" value="1"/>
</dbReference>
<dbReference type="Pfam" id="PF00134">
    <property type="entry name" value="Cyclin_N"/>
    <property type="match status" value="1"/>
</dbReference>
<dbReference type="EMBL" id="SWFS01000401">
    <property type="protein sequence ID" value="KAA8906182.1"/>
    <property type="molecule type" value="Genomic_DNA"/>
</dbReference>
<dbReference type="InterPro" id="IPR039361">
    <property type="entry name" value="Cyclin"/>
</dbReference>
<evidence type="ECO:0000259" key="7">
    <source>
        <dbReference type="SMART" id="SM00385"/>
    </source>
</evidence>
<keyword evidence="4" id="KW-0131">Cell cycle</keyword>
<sequence length="336" mass="37821">MGDMGLEYRDEIFENLKHKEHESAVDADMIDLQPEIEWYMRPYLLDFLIDAHYSLRLSPETLHRAVNLIDSYCSQRVVFKKHYQLVGCTALWTASKFEDKKSRTPSIKELRSLCCGAYEEDMFVQMESHILSTLNWQVALPTAETFLSLCDCQQQPVLDVARYLCENALFHRVFVGLGPSLLATCAYSLANYVVNRVPPAALSSAQHLHIMNLMIQHVQTPSRSLAKKYSKSSLSQATHLVHSFIQHRQQQQQQIAAINLPPTPPPPPHMADHVAAPPSLSSSPATSVFAPQPQTPVSIKNRATDGCMTPPYTPVDGCFFNPIPPKRQSFANYPTN</sequence>
<evidence type="ECO:0000256" key="5">
    <source>
        <dbReference type="RuleBase" id="RU000383"/>
    </source>
</evidence>
<dbReference type="GO" id="GO:0051726">
    <property type="term" value="P:regulation of cell cycle"/>
    <property type="evidence" value="ECO:0007669"/>
    <property type="project" value="UniProtKB-ARBA"/>
</dbReference>
<dbReference type="PANTHER" id="PTHR10177">
    <property type="entry name" value="CYCLINS"/>
    <property type="match status" value="1"/>
</dbReference>
<dbReference type="InterPro" id="IPR006671">
    <property type="entry name" value="Cyclin_N"/>
</dbReference>
<evidence type="ECO:0000256" key="3">
    <source>
        <dbReference type="ARBA" id="ARBA00023127"/>
    </source>
</evidence>
<protein>
    <recommendedName>
        <fullName evidence="7">Cyclin-like domain-containing protein</fullName>
    </recommendedName>
</protein>
<feature type="domain" description="Cyclin-like" evidence="7">
    <location>
        <begin position="46"/>
        <end position="132"/>
    </location>
</feature>
<evidence type="ECO:0000256" key="1">
    <source>
        <dbReference type="ARBA" id="ARBA00008742"/>
    </source>
</evidence>